<keyword evidence="3" id="KW-1185">Reference proteome</keyword>
<feature type="compositionally biased region" description="Basic and acidic residues" evidence="1">
    <location>
        <begin position="208"/>
        <end position="237"/>
    </location>
</feature>
<name>A0AAW1YER4_RUBAR</name>
<sequence length="378" mass="44141">MEESEGNKNNRPSSLPANYVTLLQLKERWLKEKEREQREKEEQEQKKEEEERLQREKEERERAQKEEEELRQQKLKEEEAKSRKPDGVVVVTNYTGRFNRREFRPVDRNVSECEGAQLEGKSEDRRRRRRRRRNGRRREKSRIGRKIIEQRTRRAKSKNGEEIEPKFRDLSLNGETEKGDDRLRRPIRRNAGAKEKIEAKVRDWVMKGDDRLRGPNSKEEIEPKVRDLSTERGEDRFTRRKGKNVGGKYETGLKIRDLSMNAETERGGDRPWRPRSFDHRGNGKTLDHKKEKLREGPGLAWVKKGEASDGNVGGVRARSILFLEFQCSRLDRTKALDLRCLSLKSFSGSTGTSLNASSLKSAGTGRVIQYRVSEANAN</sequence>
<feature type="compositionally biased region" description="Basic residues" evidence="1">
    <location>
        <begin position="126"/>
        <end position="145"/>
    </location>
</feature>
<organism evidence="2 3">
    <name type="scientific">Rubus argutus</name>
    <name type="common">Southern blackberry</name>
    <dbReference type="NCBI Taxonomy" id="59490"/>
    <lineage>
        <taxon>Eukaryota</taxon>
        <taxon>Viridiplantae</taxon>
        <taxon>Streptophyta</taxon>
        <taxon>Embryophyta</taxon>
        <taxon>Tracheophyta</taxon>
        <taxon>Spermatophyta</taxon>
        <taxon>Magnoliopsida</taxon>
        <taxon>eudicotyledons</taxon>
        <taxon>Gunneridae</taxon>
        <taxon>Pentapetalae</taxon>
        <taxon>rosids</taxon>
        <taxon>fabids</taxon>
        <taxon>Rosales</taxon>
        <taxon>Rosaceae</taxon>
        <taxon>Rosoideae</taxon>
        <taxon>Rosoideae incertae sedis</taxon>
        <taxon>Rubus</taxon>
    </lineage>
</organism>
<feature type="compositionally biased region" description="Basic and acidic residues" evidence="1">
    <location>
        <begin position="146"/>
        <end position="182"/>
    </location>
</feature>
<feature type="region of interest" description="Disordered" evidence="1">
    <location>
        <begin position="260"/>
        <end position="285"/>
    </location>
</feature>
<accession>A0AAW1YER4</accession>
<feature type="compositionally biased region" description="Basic and acidic residues" evidence="1">
    <location>
        <begin position="34"/>
        <end position="86"/>
    </location>
</feature>
<evidence type="ECO:0000313" key="2">
    <source>
        <dbReference type="EMBL" id="KAK9946382.1"/>
    </source>
</evidence>
<comment type="caution">
    <text evidence="2">The sequence shown here is derived from an EMBL/GenBank/DDBJ whole genome shotgun (WGS) entry which is preliminary data.</text>
</comment>
<dbReference type="AlphaFoldDB" id="A0AAW1YER4"/>
<reference evidence="2 3" key="1">
    <citation type="journal article" date="2023" name="G3 (Bethesda)">
        <title>A chromosome-length genome assembly and annotation of blackberry (Rubus argutus, cv. 'Hillquist').</title>
        <authorList>
            <person name="Bruna T."/>
            <person name="Aryal R."/>
            <person name="Dudchenko O."/>
            <person name="Sargent D.J."/>
            <person name="Mead D."/>
            <person name="Buti M."/>
            <person name="Cavallini A."/>
            <person name="Hytonen T."/>
            <person name="Andres J."/>
            <person name="Pham M."/>
            <person name="Weisz D."/>
            <person name="Mascagni F."/>
            <person name="Usai G."/>
            <person name="Natali L."/>
            <person name="Bassil N."/>
            <person name="Fernandez G.E."/>
            <person name="Lomsadze A."/>
            <person name="Armour M."/>
            <person name="Olukolu B."/>
            <person name="Poorten T."/>
            <person name="Britton C."/>
            <person name="Davik J."/>
            <person name="Ashrafi H."/>
            <person name="Aiden E.L."/>
            <person name="Borodovsky M."/>
            <person name="Worthington M."/>
        </authorList>
    </citation>
    <scope>NUCLEOTIDE SEQUENCE [LARGE SCALE GENOMIC DNA]</scope>
    <source>
        <strain evidence="2">PI 553951</strain>
    </source>
</reference>
<feature type="region of interest" description="Disordered" evidence="1">
    <location>
        <begin position="208"/>
        <end position="245"/>
    </location>
</feature>
<proteinExistence type="predicted"/>
<evidence type="ECO:0000313" key="3">
    <source>
        <dbReference type="Proteomes" id="UP001457282"/>
    </source>
</evidence>
<feature type="compositionally biased region" description="Basic and acidic residues" evidence="1">
    <location>
        <begin position="99"/>
        <end position="111"/>
    </location>
</feature>
<protein>
    <submittedName>
        <fullName evidence="2">Uncharacterized protein</fullName>
    </submittedName>
</protein>
<gene>
    <name evidence="2" type="ORF">M0R45_011850</name>
</gene>
<feature type="region of interest" description="Disordered" evidence="1">
    <location>
        <begin position="34"/>
        <end position="182"/>
    </location>
</feature>
<dbReference type="Proteomes" id="UP001457282">
    <property type="component" value="Unassembled WGS sequence"/>
</dbReference>
<dbReference type="EMBL" id="JBEDUW010000002">
    <property type="protein sequence ID" value="KAK9946382.1"/>
    <property type="molecule type" value="Genomic_DNA"/>
</dbReference>
<evidence type="ECO:0000256" key="1">
    <source>
        <dbReference type="SAM" id="MobiDB-lite"/>
    </source>
</evidence>